<dbReference type="InterPro" id="IPR050194">
    <property type="entry name" value="Glycosyltransferase_grp1"/>
</dbReference>
<feature type="domain" description="Glycosyltransferase subfamily 4-like N-terminal" evidence="2">
    <location>
        <begin position="14"/>
        <end position="182"/>
    </location>
</feature>
<feature type="domain" description="Glycosyl transferase family 1" evidence="1">
    <location>
        <begin position="194"/>
        <end position="357"/>
    </location>
</feature>
<name>A0A7X2PD12_9SPIO</name>
<dbReference type="PANTHER" id="PTHR45947">
    <property type="entry name" value="SULFOQUINOVOSYL TRANSFERASE SQD2"/>
    <property type="match status" value="1"/>
</dbReference>
<protein>
    <submittedName>
        <fullName evidence="3">Glycosyltransferase family 4 protein</fullName>
    </submittedName>
</protein>
<evidence type="ECO:0000259" key="2">
    <source>
        <dbReference type="Pfam" id="PF13439"/>
    </source>
</evidence>
<organism evidence="3 4">
    <name type="scientific">Bullifex porci</name>
    <dbReference type="NCBI Taxonomy" id="2606638"/>
    <lineage>
        <taxon>Bacteria</taxon>
        <taxon>Pseudomonadati</taxon>
        <taxon>Spirochaetota</taxon>
        <taxon>Spirochaetia</taxon>
        <taxon>Spirochaetales</taxon>
        <taxon>Spirochaetaceae</taxon>
        <taxon>Bullifex</taxon>
    </lineage>
</organism>
<dbReference type="EMBL" id="VUNN01000014">
    <property type="protein sequence ID" value="MSU06614.1"/>
    <property type="molecule type" value="Genomic_DNA"/>
</dbReference>
<keyword evidence="4" id="KW-1185">Reference proteome</keyword>
<evidence type="ECO:0000313" key="4">
    <source>
        <dbReference type="Proteomes" id="UP000460549"/>
    </source>
</evidence>
<accession>A0A7X2PD12</accession>
<proteinExistence type="predicted"/>
<dbReference type="InterPro" id="IPR001296">
    <property type="entry name" value="Glyco_trans_1"/>
</dbReference>
<gene>
    <name evidence="3" type="ORF">FYJ80_07475</name>
</gene>
<comment type="caution">
    <text evidence="3">The sequence shown here is derived from an EMBL/GenBank/DDBJ whole genome shotgun (WGS) entry which is preliminary data.</text>
</comment>
<reference evidence="3 4" key="1">
    <citation type="submission" date="2019-08" db="EMBL/GenBank/DDBJ databases">
        <title>In-depth cultivation of the pig gut microbiome towards novel bacterial diversity and tailored functional studies.</title>
        <authorList>
            <person name="Wylensek D."/>
            <person name="Hitch T.C.A."/>
            <person name="Clavel T."/>
        </authorList>
    </citation>
    <scope>NUCLEOTIDE SEQUENCE [LARGE SCALE GENOMIC DNA]</scope>
    <source>
        <strain evidence="3 4">NM-380-WT-3C1</strain>
    </source>
</reference>
<dbReference type="Pfam" id="PF13439">
    <property type="entry name" value="Glyco_transf_4"/>
    <property type="match status" value="1"/>
</dbReference>
<dbReference type="GO" id="GO:0016758">
    <property type="term" value="F:hexosyltransferase activity"/>
    <property type="evidence" value="ECO:0007669"/>
    <property type="project" value="TreeGrafter"/>
</dbReference>
<evidence type="ECO:0000313" key="3">
    <source>
        <dbReference type="EMBL" id="MSU06614.1"/>
    </source>
</evidence>
<evidence type="ECO:0000259" key="1">
    <source>
        <dbReference type="Pfam" id="PF00534"/>
    </source>
</evidence>
<dbReference type="PANTHER" id="PTHR45947:SF3">
    <property type="entry name" value="SULFOQUINOVOSYL TRANSFERASE SQD2"/>
    <property type="match status" value="1"/>
</dbReference>
<dbReference type="InterPro" id="IPR028098">
    <property type="entry name" value="Glyco_trans_4-like_N"/>
</dbReference>
<dbReference type="SUPFAM" id="SSF53756">
    <property type="entry name" value="UDP-Glycosyltransferase/glycogen phosphorylase"/>
    <property type="match status" value="1"/>
</dbReference>
<sequence>MRVLLAVDKYYPAVNGVITSVKNLKEALERKGHDVKVLTLSDSVSTHVKDNVIYIGSLSVDKIYPDIRIKHPVMRKNIQDLIEWKPDIIHTNTEFSTYTLAKDISRKTGAPMVHTYHTDYEDYVHYLALSKKMGTPLVKSYIKHVTSYMQEIIAPTEKTKQQLLGYGISTKITVIPTGLDLTKYNAVYSEDLIERLREKHSLKRDVPTLIFVGRLGKEKNLLEVINYLSDYKDKEFQFLIVGDGPDRKTIELQIAATGLNDKTIFTGMVSQDDIALYYRLGSLFVSASQSETQGLTYIEALSSGLPLLCKKDECLDNVLLENKTGWSFNNEAEFKEHLTFFLSNPEIAKEMSKNAKEFALASFSSDTFADKVLKIYENAIALNNPKKRGIIKYIYHAFFDRMPLV</sequence>
<keyword evidence="3" id="KW-0808">Transferase</keyword>
<dbReference type="Proteomes" id="UP000460549">
    <property type="component" value="Unassembled WGS sequence"/>
</dbReference>
<dbReference type="AlphaFoldDB" id="A0A7X2PD12"/>
<dbReference type="Pfam" id="PF00534">
    <property type="entry name" value="Glycos_transf_1"/>
    <property type="match status" value="1"/>
</dbReference>
<dbReference type="RefSeq" id="WP_154425585.1">
    <property type="nucleotide sequence ID" value="NZ_VUNN01000014.1"/>
</dbReference>
<dbReference type="Gene3D" id="3.40.50.2000">
    <property type="entry name" value="Glycogen Phosphorylase B"/>
    <property type="match status" value="2"/>
</dbReference>